<dbReference type="PROSITE" id="PS50181">
    <property type="entry name" value="FBOX"/>
    <property type="match status" value="1"/>
</dbReference>
<organism evidence="3 4">
    <name type="scientific">Geosmithia morbida</name>
    <dbReference type="NCBI Taxonomy" id="1094350"/>
    <lineage>
        <taxon>Eukaryota</taxon>
        <taxon>Fungi</taxon>
        <taxon>Dikarya</taxon>
        <taxon>Ascomycota</taxon>
        <taxon>Pezizomycotina</taxon>
        <taxon>Sordariomycetes</taxon>
        <taxon>Hypocreomycetidae</taxon>
        <taxon>Hypocreales</taxon>
        <taxon>Bionectriaceae</taxon>
        <taxon>Geosmithia</taxon>
    </lineage>
</organism>
<dbReference type="SUPFAM" id="SSF81383">
    <property type="entry name" value="F-box domain"/>
    <property type="match status" value="1"/>
</dbReference>
<gene>
    <name evidence="3" type="ORF">GMORB2_6010</name>
</gene>
<dbReference type="InterPro" id="IPR001810">
    <property type="entry name" value="F-box_dom"/>
</dbReference>
<protein>
    <submittedName>
        <fullName evidence="3">FBOX protein</fullName>
    </submittedName>
</protein>
<dbReference type="CDD" id="cd09917">
    <property type="entry name" value="F-box_SF"/>
    <property type="match status" value="1"/>
</dbReference>
<evidence type="ECO:0000313" key="3">
    <source>
        <dbReference type="EMBL" id="KAF4123309.1"/>
    </source>
</evidence>
<dbReference type="InterPro" id="IPR036047">
    <property type="entry name" value="F-box-like_dom_sf"/>
</dbReference>
<feature type="compositionally biased region" description="Basic and acidic residues" evidence="1">
    <location>
        <begin position="441"/>
        <end position="456"/>
    </location>
</feature>
<dbReference type="Pfam" id="PF00646">
    <property type="entry name" value="F-box"/>
    <property type="match status" value="1"/>
</dbReference>
<evidence type="ECO:0000259" key="2">
    <source>
        <dbReference type="PROSITE" id="PS50181"/>
    </source>
</evidence>
<proteinExistence type="predicted"/>
<feature type="compositionally biased region" description="Basic and acidic residues" evidence="1">
    <location>
        <begin position="26"/>
        <end position="35"/>
    </location>
</feature>
<feature type="region of interest" description="Disordered" evidence="1">
    <location>
        <begin position="414"/>
        <end position="476"/>
    </location>
</feature>
<accession>A0A9P4YWZ2</accession>
<dbReference type="EMBL" id="JAANYQ010000006">
    <property type="protein sequence ID" value="KAF4123309.1"/>
    <property type="molecule type" value="Genomic_DNA"/>
</dbReference>
<dbReference type="SMART" id="SM00256">
    <property type="entry name" value="FBOX"/>
    <property type="match status" value="1"/>
</dbReference>
<keyword evidence="4" id="KW-1185">Reference proteome</keyword>
<name>A0A9P4YWZ2_9HYPO</name>
<feature type="domain" description="F-box" evidence="2">
    <location>
        <begin position="140"/>
        <end position="177"/>
    </location>
</feature>
<dbReference type="RefSeq" id="XP_035321961.1">
    <property type="nucleotide sequence ID" value="XM_035467980.1"/>
</dbReference>
<evidence type="ECO:0000256" key="1">
    <source>
        <dbReference type="SAM" id="MobiDB-lite"/>
    </source>
</evidence>
<dbReference type="Gene3D" id="1.20.1280.50">
    <property type="match status" value="1"/>
</dbReference>
<dbReference type="OrthoDB" id="5396937at2759"/>
<comment type="caution">
    <text evidence="3">The sequence shown here is derived from an EMBL/GenBank/DDBJ whole genome shotgun (WGS) entry which is preliminary data.</text>
</comment>
<dbReference type="Proteomes" id="UP000749293">
    <property type="component" value="Unassembled WGS sequence"/>
</dbReference>
<feature type="compositionally biased region" description="Polar residues" evidence="1">
    <location>
        <begin position="457"/>
        <end position="470"/>
    </location>
</feature>
<dbReference type="GeneID" id="55972235"/>
<reference evidence="3" key="1">
    <citation type="submission" date="2020-03" db="EMBL/GenBank/DDBJ databases">
        <title>Site-based positive gene gene selection in Geosmithia morbida across the United States reveals a broad range of putative effectors and factors for local host and environmental adapation.</title>
        <authorList>
            <person name="Onufrak A."/>
            <person name="Murdoch R.W."/>
            <person name="Gazis R."/>
            <person name="Huff M."/>
            <person name="Staton M."/>
            <person name="Klingeman W."/>
            <person name="Hadziabdic D."/>
        </authorList>
    </citation>
    <scope>NUCLEOTIDE SEQUENCE</scope>
    <source>
        <strain evidence="3">1262</strain>
    </source>
</reference>
<evidence type="ECO:0000313" key="4">
    <source>
        <dbReference type="Proteomes" id="UP000749293"/>
    </source>
</evidence>
<feature type="region of interest" description="Disordered" evidence="1">
    <location>
        <begin position="26"/>
        <end position="46"/>
    </location>
</feature>
<sequence>MAEGRPFVPDTAPVTEFGSKRFHDKIEQQQHDPQHHVSGTNAAHLPSGSRFILPVRESRTDVEAVKPEHRRERRGFFSLRHKVSLLHHSKLSHEPVEPSTPLPATCTLTETAARKRYVAASPCDSATPTDRAICSSVPLEQQFLALPNELQSHILSYLPLPDILTLRLVSKPWNTLVTIHETPIVRHHLQHFVPAYARRLYPVGNDAADLNLRYLCGLWHRLHVAAKLSYMMSEWITRDIFLCRTELQRQTFAGQYERMRRRLIPLVFTTFHFFETYRKLHLQYVEEHGYGLKRMPYTVNPIEQEIIAMYDDQTLLRVHEVFPLIISSFCRRLRPPTYVGRVERSLRGYIREAPADDVHVAILCIGGMRQVERLWEIKGYNSRLVSVDNWYSSLTKEAPSSTWGGLMSAAAAGTSSADAAPATKSRRGLMSFGRKRSVGGESRENHHSRNGGEHNRASLSSLHRTRSPTGSMMEGVVMTDPNTAAAAAAAATEAATATPTWTLSSSLSAATPPMGALGRDQAQALLRDLPLLQQIWVSTAEATILDRKIVRRSQDIKRNQQVLLHLIREDTLEDDDEWAYGQKLHDSVRPPANLTNDEDAD</sequence>
<dbReference type="AlphaFoldDB" id="A0A9P4YWZ2"/>